<dbReference type="PROSITE" id="PS51273">
    <property type="entry name" value="GATASE_TYPE_1"/>
    <property type="match status" value="1"/>
</dbReference>
<dbReference type="NCBIfam" id="TIGR00566">
    <property type="entry name" value="trpG_papA"/>
    <property type="match status" value="1"/>
</dbReference>
<evidence type="ECO:0000259" key="2">
    <source>
        <dbReference type="Pfam" id="PF00117"/>
    </source>
</evidence>
<dbReference type="GO" id="GO:0000162">
    <property type="term" value="P:L-tryptophan biosynthetic process"/>
    <property type="evidence" value="ECO:0007669"/>
    <property type="project" value="TreeGrafter"/>
</dbReference>
<dbReference type="GO" id="GO:0005829">
    <property type="term" value="C:cytosol"/>
    <property type="evidence" value="ECO:0007669"/>
    <property type="project" value="TreeGrafter"/>
</dbReference>
<dbReference type="SUPFAM" id="SSF52317">
    <property type="entry name" value="Class I glutamine amidotransferase-like"/>
    <property type="match status" value="1"/>
</dbReference>
<dbReference type="PANTHER" id="PTHR43418:SF4">
    <property type="entry name" value="MULTIFUNCTIONAL TRYPTOPHAN BIOSYNTHESIS PROTEIN"/>
    <property type="match status" value="1"/>
</dbReference>
<dbReference type="Pfam" id="PF00117">
    <property type="entry name" value="GATase"/>
    <property type="match status" value="1"/>
</dbReference>
<dbReference type="CDD" id="cd01743">
    <property type="entry name" value="GATase1_Anthranilate_Synthase"/>
    <property type="match status" value="1"/>
</dbReference>
<reference evidence="3" key="1">
    <citation type="submission" date="2018-05" db="EMBL/GenBank/DDBJ databases">
        <authorList>
            <person name="Lanie J.A."/>
            <person name="Ng W.-L."/>
            <person name="Kazmierczak K.M."/>
            <person name="Andrzejewski T.M."/>
            <person name="Davidsen T.M."/>
            <person name="Wayne K.J."/>
            <person name="Tettelin H."/>
            <person name="Glass J.I."/>
            <person name="Rusch D."/>
            <person name="Podicherti R."/>
            <person name="Tsui H.-C.T."/>
            <person name="Winkler M.E."/>
        </authorList>
    </citation>
    <scope>NUCLEOTIDE SEQUENCE</scope>
</reference>
<accession>A0A382IYS5</accession>
<sequence length="157" mass="17281">NDKITLNDIKKMNPERIVISPGPGKPEDAGLSIDVVKEFGESTPIFGICLGHQAITVAFGGKVDRANEIVHGKTSTITHIGSKIFSDIPETFEATRYHSLVAMEDSFPEELNVTAKTDNGLIMALEHKKYPVYGVQFHPESIVTEHGMDMVKNFLEV</sequence>
<dbReference type="PRINTS" id="PR00096">
    <property type="entry name" value="GATASE"/>
</dbReference>
<gene>
    <name evidence="3" type="ORF">METZ01_LOCUS257151</name>
</gene>
<dbReference type="PRINTS" id="PR00097">
    <property type="entry name" value="ANTSNTHASEII"/>
</dbReference>
<organism evidence="3">
    <name type="scientific">marine metagenome</name>
    <dbReference type="NCBI Taxonomy" id="408172"/>
    <lineage>
        <taxon>unclassified sequences</taxon>
        <taxon>metagenomes</taxon>
        <taxon>ecological metagenomes</taxon>
    </lineage>
</organism>
<dbReference type="EMBL" id="UINC01070275">
    <property type="protein sequence ID" value="SVC04297.1"/>
    <property type="molecule type" value="Genomic_DNA"/>
</dbReference>
<feature type="non-terminal residue" evidence="3">
    <location>
        <position position="1"/>
    </location>
</feature>
<dbReference type="AlphaFoldDB" id="A0A382IYS5"/>
<dbReference type="InterPro" id="IPR006221">
    <property type="entry name" value="TrpG/PapA_dom"/>
</dbReference>
<protein>
    <recommendedName>
        <fullName evidence="2">Glutamine amidotransferase domain-containing protein</fullName>
    </recommendedName>
</protein>
<evidence type="ECO:0000256" key="1">
    <source>
        <dbReference type="ARBA" id="ARBA00022962"/>
    </source>
</evidence>
<dbReference type="Gene3D" id="3.40.50.880">
    <property type="match status" value="1"/>
</dbReference>
<proteinExistence type="predicted"/>
<dbReference type="PANTHER" id="PTHR43418">
    <property type="entry name" value="MULTIFUNCTIONAL TRYPTOPHAN BIOSYNTHESIS PROTEIN-RELATED"/>
    <property type="match status" value="1"/>
</dbReference>
<keyword evidence="1" id="KW-0315">Glutamine amidotransferase</keyword>
<dbReference type="GO" id="GO:0004049">
    <property type="term" value="F:anthranilate synthase activity"/>
    <property type="evidence" value="ECO:0007669"/>
    <property type="project" value="TreeGrafter"/>
</dbReference>
<feature type="domain" description="Glutamine amidotransferase" evidence="2">
    <location>
        <begin position="7"/>
        <end position="155"/>
    </location>
</feature>
<dbReference type="PRINTS" id="PR00099">
    <property type="entry name" value="CPSGATASE"/>
</dbReference>
<evidence type="ECO:0000313" key="3">
    <source>
        <dbReference type="EMBL" id="SVC04297.1"/>
    </source>
</evidence>
<dbReference type="InterPro" id="IPR050472">
    <property type="entry name" value="Anth_synth/Amidotransfase"/>
</dbReference>
<dbReference type="InterPro" id="IPR017926">
    <property type="entry name" value="GATASE"/>
</dbReference>
<dbReference type="InterPro" id="IPR029062">
    <property type="entry name" value="Class_I_gatase-like"/>
</dbReference>
<name>A0A382IYS5_9ZZZZ</name>
<dbReference type="FunFam" id="3.40.50.880:FF:000003">
    <property type="entry name" value="Anthranilate synthase component II"/>
    <property type="match status" value="1"/>
</dbReference>